<proteinExistence type="inferred from homology"/>
<sequence>MQASIKRYGLILPILIDQDGVIIGGEGVFEVAKECGFAEVPTVRVDHLDEVNTRLLRLALNRIAEESSWDTVELADEWGELQPITMDLDYEVSGFTTPEIDSLLHQSPTKDQDDADDQQTEIGAPGSEVTRVGDLWELGDHRVLCGSSLEMENLQGLMGTDLARMVLTDHPYNVKIQGNVGGLGKHKHREFVQASGEMSEAEFTEFLKTSIATLAAFCRDGALLYMFMDWRHMHEILSGIRAADLKMINMAVWAKTSPALGAFYRSQHELCFIAKKGNGKHRNNIDLGRWGRTRSNVWTYAGVNSFGAGRDEQLAMHSTCKNVSMLVDAIRDVSDRGEIILDGFLGSGSTLIAAERTGRICRGLELDPLYVDTIVRRWERVTGGIAVLQGTKETMEQVAERRSAESFVVSPRARTRVAA</sequence>
<dbReference type="RefSeq" id="WP_202094207.1">
    <property type="nucleotide sequence ID" value="NZ_CP061035.1"/>
</dbReference>
<dbReference type="AlphaFoldDB" id="A0A974NVF6"/>
<dbReference type="SUPFAM" id="SSF110849">
    <property type="entry name" value="ParB/Sulfiredoxin"/>
    <property type="match status" value="1"/>
</dbReference>
<gene>
    <name evidence="7" type="ORF">H5J25_01965</name>
</gene>
<dbReference type="SUPFAM" id="SSF53335">
    <property type="entry name" value="S-adenosyl-L-methionine-dependent methyltransferases"/>
    <property type="match status" value="1"/>
</dbReference>
<dbReference type="InterPro" id="IPR001091">
    <property type="entry name" value="RM_Methyltransferase"/>
</dbReference>
<dbReference type="GO" id="GO:0008170">
    <property type="term" value="F:N-methyltransferase activity"/>
    <property type="evidence" value="ECO:0007669"/>
    <property type="project" value="InterPro"/>
</dbReference>
<comment type="similarity">
    <text evidence="4">Belongs to the N(4)/N(6)-methyltransferase family.</text>
</comment>
<keyword evidence="1 7" id="KW-0489">Methyltransferase</keyword>
<reference evidence="8" key="1">
    <citation type="submission" date="2020-09" db="EMBL/GenBank/DDBJ databases">
        <title>Sphingomonas sp., a new species isolated from pork steak.</title>
        <authorList>
            <person name="Heidler von Heilborn D."/>
        </authorList>
    </citation>
    <scope>NUCLEOTIDE SEQUENCE [LARGE SCALE GENOMIC DNA]</scope>
</reference>
<dbReference type="REBASE" id="484652">
    <property type="entry name" value="M.SspDHS5ORF1965P"/>
</dbReference>
<name>A0A974NVF6_9SPHN</name>
<evidence type="ECO:0000256" key="5">
    <source>
        <dbReference type="SAM" id="MobiDB-lite"/>
    </source>
</evidence>
<evidence type="ECO:0000256" key="3">
    <source>
        <dbReference type="ARBA" id="ARBA00047942"/>
    </source>
</evidence>
<dbReference type="KEGG" id="sari:H5J25_01965"/>
<comment type="catalytic activity">
    <reaction evidence="3">
        <text>a 2'-deoxyadenosine in DNA + S-adenosyl-L-methionine = an N(6)-methyl-2'-deoxyadenosine in DNA + S-adenosyl-L-homocysteine + H(+)</text>
        <dbReference type="Rhea" id="RHEA:15197"/>
        <dbReference type="Rhea" id="RHEA-COMP:12418"/>
        <dbReference type="Rhea" id="RHEA-COMP:12419"/>
        <dbReference type="ChEBI" id="CHEBI:15378"/>
        <dbReference type="ChEBI" id="CHEBI:57856"/>
        <dbReference type="ChEBI" id="CHEBI:59789"/>
        <dbReference type="ChEBI" id="CHEBI:90615"/>
        <dbReference type="ChEBI" id="CHEBI:90616"/>
        <dbReference type="EC" id="2.1.1.72"/>
    </reaction>
</comment>
<dbReference type="PIRSF" id="PIRSF036758">
    <property type="entry name" value="Aden_M_ParB"/>
    <property type="match status" value="1"/>
</dbReference>
<protein>
    <recommendedName>
        <fullName evidence="4">Methyltransferase</fullName>
        <ecNumber evidence="4">2.1.1.-</ecNumber>
    </recommendedName>
</protein>
<organism evidence="7 8">
    <name type="scientific">Sphingomonas aliaeris</name>
    <dbReference type="NCBI Taxonomy" id="2759526"/>
    <lineage>
        <taxon>Bacteria</taxon>
        <taxon>Pseudomonadati</taxon>
        <taxon>Pseudomonadota</taxon>
        <taxon>Alphaproteobacteria</taxon>
        <taxon>Sphingomonadales</taxon>
        <taxon>Sphingomonadaceae</taxon>
        <taxon>Sphingomonas</taxon>
    </lineage>
</organism>
<keyword evidence="2" id="KW-0808">Transferase</keyword>
<dbReference type="EC" id="2.1.1.-" evidence="4"/>
<feature type="region of interest" description="Disordered" evidence="5">
    <location>
        <begin position="104"/>
        <end position="126"/>
    </location>
</feature>
<evidence type="ECO:0000313" key="8">
    <source>
        <dbReference type="Proteomes" id="UP000595894"/>
    </source>
</evidence>
<dbReference type="PRINTS" id="PR00508">
    <property type="entry name" value="S21N4MTFRASE"/>
</dbReference>
<dbReference type="Gene3D" id="3.40.50.150">
    <property type="entry name" value="Vaccinia Virus protein VP39"/>
    <property type="match status" value="1"/>
</dbReference>
<dbReference type="InterPro" id="IPR029063">
    <property type="entry name" value="SAM-dependent_MTases_sf"/>
</dbReference>
<accession>A0A974NVF6</accession>
<feature type="domain" description="DNA methylase N-4/N-6" evidence="6">
    <location>
        <begin position="164"/>
        <end position="375"/>
    </location>
</feature>
<dbReference type="GO" id="GO:0009007">
    <property type="term" value="F:site-specific DNA-methyltransferase (adenine-specific) activity"/>
    <property type="evidence" value="ECO:0007669"/>
    <property type="project" value="UniProtKB-EC"/>
</dbReference>
<dbReference type="Proteomes" id="UP000595894">
    <property type="component" value="Chromosome"/>
</dbReference>
<dbReference type="InterPro" id="IPR002941">
    <property type="entry name" value="DNA_methylase_N4/N6"/>
</dbReference>
<keyword evidence="8" id="KW-1185">Reference proteome</keyword>
<dbReference type="GO" id="GO:0032259">
    <property type="term" value="P:methylation"/>
    <property type="evidence" value="ECO:0007669"/>
    <property type="project" value="UniProtKB-KW"/>
</dbReference>
<dbReference type="EMBL" id="CP061035">
    <property type="protein sequence ID" value="QQV77595.1"/>
    <property type="molecule type" value="Genomic_DNA"/>
</dbReference>
<dbReference type="Pfam" id="PF01555">
    <property type="entry name" value="N6_N4_Mtase"/>
    <property type="match status" value="1"/>
</dbReference>
<dbReference type="Gene3D" id="3.90.1530.10">
    <property type="entry name" value="Conserved hypothetical protein from pyrococcus furiosus pfu- 392566-001, ParB domain"/>
    <property type="match status" value="1"/>
</dbReference>
<evidence type="ECO:0000256" key="2">
    <source>
        <dbReference type="ARBA" id="ARBA00022679"/>
    </source>
</evidence>
<evidence type="ECO:0000256" key="1">
    <source>
        <dbReference type="ARBA" id="ARBA00022603"/>
    </source>
</evidence>
<evidence type="ECO:0000256" key="4">
    <source>
        <dbReference type="RuleBase" id="RU362026"/>
    </source>
</evidence>
<dbReference type="GO" id="GO:0003677">
    <property type="term" value="F:DNA binding"/>
    <property type="evidence" value="ECO:0007669"/>
    <property type="project" value="InterPro"/>
</dbReference>
<dbReference type="InterPro" id="IPR015840">
    <property type="entry name" value="DNA_MeTrfase_ParB"/>
</dbReference>
<evidence type="ECO:0000259" key="6">
    <source>
        <dbReference type="Pfam" id="PF01555"/>
    </source>
</evidence>
<dbReference type="InterPro" id="IPR036086">
    <property type="entry name" value="ParB/Sulfiredoxin_sf"/>
</dbReference>
<evidence type="ECO:0000313" key="7">
    <source>
        <dbReference type="EMBL" id="QQV77595.1"/>
    </source>
</evidence>